<evidence type="ECO:0000313" key="3">
    <source>
        <dbReference type="EMBL" id="THV03936.1"/>
    </source>
</evidence>
<dbReference type="InterPro" id="IPR056362">
    <property type="entry name" value="AtuA-like_ferredoxin_dom"/>
</dbReference>
<evidence type="ECO:0000259" key="1">
    <source>
        <dbReference type="Pfam" id="PF07287"/>
    </source>
</evidence>
<organism evidence="3 4">
    <name type="scientific">Dendrothele bispora (strain CBS 962.96)</name>
    <dbReference type="NCBI Taxonomy" id="1314807"/>
    <lineage>
        <taxon>Eukaryota</taxon>
        <taxon>Fungi</taxon>
        <taxon>Dikarya</taxon>
        <taxon>Basidiomycota</taxon>
        <taxon>Agaricomycotina</taxon>
        <taxon>Agaricomycetes</taxon>
        <taxon>Agaricomycetidae</taxon>
        <taxon>Agaricales</taxon>
        <taxon>Agaricales incertae sedis</taxon>
        <taxon>Dendrothele</taxon>
    </lineage>
</organism>
<feature type="domain" description="AtuA-like ferredoxin-fold" evidence="2">
    <location>
        <begin position="490"/>
        <end position="589"/>
    </location>
</feature>
<reference evidence="3 4" key="1">
    <citation type="journal article" date="2019" name="Nat. Ecol. Evol.">
        <title>Megaphylogeny resolves global patterns of mushroom evolution.</title>
        <authorList>
            <person name="Varga T."/>
            <person name="Krizsan K."/>
            <person name="Foldi C."/>
            <person name="Dima B."/>
            <person name="Sanchez-Garcia M."/>
            <person name="Sanchez-Ramirez S."/>
            <person name="Szollosi G.J."/>
            <person name="Szarkandi J.G."/>
            <person name="Papp V."/>
            <person name="Albert L."/>
            <person name="Andreopoulos W."/>
            <person name="Angelini C."/>
            <person name="Antonin V."/>
            <person name="Barry K.W."/>
            <person name="Bougher N.L."/>
            <person name="Buchanan P."/>
            <person name="Buyck B."/>
            <person name="Bense V."/>
            <person name="Catcheside P."/>
            <person name="Chovatia M."/>
            <person name="Cooper J."/>
            <person name="Damon W."/>
            <person name="Desjardin D."/>
            <person name="Finy P."/>
            <person name="Geml J."/>
            <person name="Haridas S."/>
            <person name="Hughes K."/>
            <person name="Justo A."/>
            <person name="Karasinski D."/>
            <person name="Kautmanova I."/>
            <person name="Kiss B."/>
            <person name="Kocsube S."/>
            <person name="Kotiranta H."/>
            <person name="LaButti K.M."/>
            <person name="Lechner B.E."/>
            <person name="Liimatainen K."/>
            <person name="Lipzen A."/>
            <person name="Lukacs Z."/>
            <person name="Mihaltcheva S."/>
            <person name="Morgado L.N."/>
            <person name="Niskanen T."/>
            <person name="Noordeloos M.E."/>
            <person name="Ohm R.A."/>
            <person name="Ortiz-Santana B."/>
            <person name="Ovrebo C."/>
            <person name="Racz N."/>
            <person name="Riley R."/>
            <person name="Savchenko A."/>
            <person name="Shiryaev A."/>
            <person name="Soop K."/>
            <person name="Spirin V."/>
            <person name="Szebenyi C."/>
            <person name="Tomsovsky M."/>
            <person name="Tulloss R.E."/>
            <person name="Uehling J."/>
            <person name="Grigoriev I.V."/>
            <person name="Vagvolgyi C."/>
            <person name="Papp T."/>
            <person name="Martin F.M."/>
            <person name="Miettinen O."/>
            <person name="Hibbett D.S."/>
            <person name="Nagy L.G."/>
        </authorList>
    </citation>
    <scope>NUCLEOTIDE SEQUENCE [LARGE SCALE GENOMIC DNA]</scope>
    <source>
        <strain evidence="3 4">CBS 962.96</strain>
    </source>
</reference>
<dbReference type="AlphaFoldDB" id="A0A4V4HHT8"/>
<evidence type="ECO:0000313" key="4">
    <source>
        <dbReference type="Proteomes" id="UP000297245"/>
    </source>
</evidence>
<proteinExistence type="predicted"/>
<accession>A0A4V4HHT8</accession>
<evidence type="ECO:0000259" key="2">
    <source>
        <dbReference type="Pfam" id="PF23544"/>
    </source>
</evidence>
<dbReference type="Pfam" id="PF23544">
    <property type="entry name" value="AtuA_ferredoxin"/>
    <property type="match status" value="1"/>
</dbReference>
<gene>
    <name evidence="3" type="ORF">K435DRAFT_747124</name>
</gene>
<dbReference type="Proteomes" id="UP000297245">
    <property type="component" value="Unassembled WGS sequence"/>
</dbReference>
<dbReference type="EMBL" id="ML179061">
    <property type="protein sequence ID" value="THV03936.1"/>
    <property type="molecule type" value="Genomic_DNA"/>
</dbReference>
<dbReference type="PANTHER" id="PTHR47585:SF1">
    <property type="entry name" value="DUF1446 DOMAIN-CONTAINING PROTEIN"/>
    <property type="match status" value="1"/>
</dbReference>
<protein>
    <submittedName>
        <fullName evidence="3">DUF1446-domain-containing protein</fullName>
    </submittedName>
</protein>
<dbReference type="OrthoDB" id="10265871at2759"/>
<feature type="domain" description="Acyclic terpene utilisation N-terminal" evidence="1">
    <location>
        <begin position="9"/>
        <end position="449"/>
    </location>
</feature>
<sequence>MTSTSKRPVRIANCSGAVGDGFHQIYRQATEGPVDAIFGDYLSEMNIAWRALEKKQDSALGYEAFFLAQLQYKNTVEVIARKGIKLITDAGAFNPYGLYEQTKKLFSEKGFPDVKIAWVEGDNVGEQVIPHAKDVGCFPHLDIPGEDLSNVKTEVLSANAYIGLGGVVAALKAGAQIIICGRICDATPVMAISSWWHGWSETDYDQLASTLVAGHITECGAYCTGGNFAGFLDIPSLIDPGFPIAEVAADGTFVVTMHDGCNGAITVDTITAQLVYEIQGPYYLNPDVVAQLEGISLEEVGRNRVHVSGIKGTPPPPTTKLAVQTFGGYQGELSFYATGLDVEQKYESMKKKILGTLDQSRFIKIAIDKYGSPEPNPRSLKTASVQIRLFMQASSPEAIAEIQKYTCWWFMSDFGGCFLNMDTRTVIPKPFTTFFPGKIEQSAIHVKTHVGDTVISVAPVSKTSPFNGQRSYGPKVATPLSTFGPTRKAPLGSIVLARSGDKGANSNVGLWVRHDDEWPWLQSLLTIEMFRKLLRDDWKPEYRVDRFEMEHIRAVHFVCYGLLEEGTSSSSLLDCLGKAVGELLRAQIVEVPVKFLERPWIGSKKAML</sequence>
<name>A0A4V4HHT8_DENBC</name>
<dbReference type="Pfam" id="PF07287">
    <property type="entry name" value="AtuA"/>
    <property type="match status" value="1"/>
</dbReference>
<dbReference type="PANTHER" id="PTHR47585">
    <property type="match status" value="1"/>
</dbReference>
<dbReference type="InterPro" id="IPR010839">
    <property type="entry name" value="AtuA_N"/>
</dbReference>
<keyword evidence="4" id="KW-1185">Reference proteome</keyword>